<dbReference type="Pfam" id="PF01526">
    <property type="entry name" value="DDE_Tnp_Tn3"/>
    <property type="match status" value="1"/>
</dbReference>
<name>A0A8E2QBN8_9GAMM</name>
<dbReference type="InterPro" id="IPR002513">
    <property type="entry name" value="Tn3_Tnp_DDE_dom"/>
</dbReference>
<comment type="caution">
    <text evidence="4">The sequence shown here is derived from an EMBL/GenBank/DDBJ whole genome shotgun (WGS) entry which is preliminary data.</text>
</comment>
<evidence type="ECO:0000313" key="4">
    <source>
        <dbReference type="EMBL" id="PNF75030.1"/>
    </source>
</evidence>
<dbReference type="GO" id="GO:0004803">
    <property type="term" value="F:transposase activity"/>
    <property type="evidence" value="ECO:0007669"/>
    <property type="project" value="InterPro"/>
</dbReference>
<organism evidence="4 5">
    <name type="scientific">Stutzerimonas degradans</name>
    <dbReference type="NCBI Taxonomy" id="2968968"/>
    <lineage>
        <taxon>Bacteria</taxon>
        <taxon>Pseudomonadati</taxon>
        <taxon>Pseudomonadota</taxon>
        <taxon>Gammaproteobacteria</taxon>
        <taxon>Pseudomonadales</taxon>
        <taxon>Pseudomonadaceae</taxon>
        <taxon>Stutzerimonas</taxon>
    </lineage>
</organism>
<keyword evidence="5" id="KW-1185">Reference proteome</keyword>
<proteinExistence type="predicted"/>
<dbReference type="Proteomes" id="UP000235881">
    <property type="component" value="Unassembled WGS sequence"/>
</dbReference>
<gene>
    <name evidence="4" type="ORF">CXK95_17520</name>
</gene>
<feature type="region of interest" description="Disordered" evidence="1">
    <location>
        <begin position="95"/>
        <end position="117"/>
    </location>
</feature>
<dbReference type="EMBL" id="POUK01000008">
    <property type="protein sequence ID" value="PNF75030.1"/>
    <property type="molecule type" value="Genomic_DNA"/>
</dbReference>
<dbReference type="GO" id="GO:0006313">
    <property type="term" value="P:DNA transposition"/>
    <property type="evidence" value="ECO:0007669"/>
    <property type="project" value="InterPro"/>
</dbReference>
<feature type="domain" description="Tn3 transposase DDE" evidence="3">
    <location>
        <begin position="204"/>
        <end position="317"/>
    </location>
</feature>
<evidence type="ECO:0000256" key="2">
    <source>
        <dbReference type="SAM" id="Phobius"/>
    </source>
</evidence>
<evidence type="ECO:0000256" key="1">
    <source>
        <dbReference type="SAM" id="MobiDB-lite"/>
    </source>
</evidence>
<evidence type="ECO:0000259" key="3">
    <source>
        <dbReference type="Pfam" id="PF01526"/>
    </source>
</evidence>
<protein>
    <recommendedName>
        <fullName evidence="3">Tn3 transposase DDE domain-containing protein</fullName>
    </recommendedName>
</protein>
<reference evidence="4 5" key="1">
    <citation type="submission" date="2018-01" db="EMBL/GenBank/DDBJ databases">
        <title>Denitrification phenotypes of diverse strains of Pseudomonas stutzeri.</title>
        <authorList>
            <person name="Milligan D.A."/>
            <person name="Bergaust L."/>
            <person name="Bakken L.R."/>
            <person name="Frostegard A."/>
        </authorList>
    </citation>
    <scope>NUCLEOTIDE SEQUENCE [LARGE SCALE GENOMIC DNA]</scope>
    <source>
        <strain evidence="4 5">DSM 50238</strain>
    </source>
</reference>
<sequence length="355" mass="38767">MAGKRKRSSKSGVSGAMVLCALVIGGLASVPKGVWVFLGGALIVGIGGWLVIKAFSKPSVMSSATTMRPPQGGTRSISSDLGISTGLTFSLDEVSPLSEPSAPAQVSASPRQVSAKRDDSGFFTVTLEATERPSHRIPSAPANLNSANVRWLSAGETIEVAGENITIGLIYVGEDKNRRYGSSEPSLINPRLKVARGIVDISERLGSVIRTIFLLNWIGSRELRQEVTANTNKIESYNGFSKWLSFGGDVIAENDPDEQQKRLRYNDMMASSVILQNTVDMMRILQKLAREGWQFTDEDVSFLSPYQTSNVKRFGEFNLKLKRPPEPWIKDSVFQQAAGSLRVITPRQLDTEKTT</sequence>
<feature type="transmembrane region" description="Helical" evidence="2">
    <location>
        <begin position="34"/>
        <end position="52"/>
    </location>
</feature>
<keyword evidence="2" id="KW-1133">Transmembrane helix</keyword>
<feature type="transmembrane region" description="Helical" evidence="2">
    <location>
        <begin position="12"/>
        <end position="28"/>
    </location>
</feature>
<evidence type="ECO:0000313" key="5">
    <source>
        <dbReference type="Proteomes" id="UP000235881"/>
    </source>
</evidence>
<keyword evidence="2" id="KW-0472">Membrane</keyword>
<accession>A0A8E2QBN8</accession>
<dbReference type="AlphaFoldDB" id="A0A8E2QBN8"/>
<keyword evidence="2" id="KW-0812">Transmembrane</keyword>